<keyword evidence="4" id="KW-0808">Transferase</keyword>
<dbReference type="EC" id="2.4.2.-" evidence="4"/>
<dbReference type="PROSITE" id="PS50088">
    <property type="entry name" value="ANK_REPEAT"/>
    <property type="match status" value="6"/>
</dbReference>
<dbReference type="EMBL" id="RCMV01000557">
    <property type="protein sequence ID" value="KAG3215435.1"/>
    <property type="molecule type" value="Genomic_DNA"/>
</dbReference>
<dbReference type="InterPro" id="IPR008893">
    <property type="entry name" value="WGR_domain"/>
</dbReference>
<feature type="domain" description="WGR" evidence="7">
    <location>
        <begin position="2211"/>
        <end position="2315"/>
    </location>
</feature>
<evidence type="ECO:0000313" key="9">
    <source>
        <dbReference type="Proteomes" id="UP000760860"/>
    </source>
</evidence>
<comment type="caution">
    <text evidence="8">The sequence shown here is derived from an EMBL/GenBank/DDBJ whole genome shotgun (WGS) entry which is preliminary data.</text>
</comment>
<keyword evidence="4" id="KW-0520">NAD</keyword>
<feature type="region of interest" description="Disordered" evidence="5">
    <location>
        <begin position="1082"/>
        <end position="1152"/>
    </location>
</feature>
<dbReference type="GO" id="GO:0003950">
    <property type="term" value="F:NAD+ poly-ADP-ribosyltransferase activity"/>
    <property type="evidence" value="ECO:0007669"/>
    <property type="project" value="UniProtKB-UniRule"/>
</dbReference>
<keyword evidence="1" id="KW-0677">Repeat</keyword>
<proteinExistence type="predicted"/>
<dbReference type="SUPFAM" id="SSF47587">
    <property type="entry name" value="Domain of poly(ADP-ribose) polymerase"/>
    <property type="match status" value="1"/>
</dbReference>
<dbReference type="SMART" id="SM00773">
    <property type="entry name" value="WGR"/>
    <property type="match status" value="1"/>
</dbReference>
<gene>
    <name evidence="8" type="ORF">PC129_g13682</name>
</gene>
<feature type="domain" description="PARP catalytic" evidence="6">
    <location>
        <begin position="2514"/>
        <end position="2762"/>
    </location>
</feature>
<dbReference type="Proteomes" id="UP000760860">
    <property type="component" value="Unassembled WGS sequence"/>
</dbReference>
<evidence type="ECO:0000256" key="5">
    <source>
        <dbReference type="SAM" id="MobiDB-lite"/>
    </source>
</evidence>
<dbReference type="SUPFAM" id="SSF48403">
    <property type="entry name" value="Ankyrin repeat"/>
    <property type="match status" value="4"/>
</dbReference>
<feature type="repeat" description="ANK" evidence="3">
    <location>
        <begin position="1493"/>
        <end position="1531"/>
    </location>
</feature>
<feature type="compositionally biased region" description="Acidic residues" evidence="5">
    <location>
        <begin position="1112"/>
        <end position="1132"/>
    </location>
</feature>
<sequence>MTLRNPRASVNGNTQIYVMSGKRKWHEADWEVALAAQSYVAVLAAIEEKQAAPKSKTKVKKGQKKPTRRSTRARKGEEEKKEEDNDVTMETTVDNKQVDEFWLAQLQDDVTEDMLAQEDVSVHVTWLNRTADRRYEVAYDEQVDVGSILCHVYLRELSATALELTHKSLARAQRCLARTKAKLAGQEVPEDEDGQEEDNERPPPSLTTSRKRQSGEEDTKTSSGRGKGKTQKLSKREMAMHISPLRTTVDEAKYEDREMLGSQPFESFSGDVSSANREVVRAVLTRNIKLLKKLTTDVYAELSTFDAPRSADISRTALHYAIDNDDLAAAALLRQTDEKVEKEKLATTPDVALPSHSTGQHTSRFSDYNRRAINASRGGKEGNNALLGDSYAARAATLSLDYLWRSAHASVEMLTLLYPTGDWTNGYSVGNNVCHLARCGNYRLVRKVVETLEKNGGWGFNELHHKVLADCPDDDAATPLLPVFRAVSAIKQAHQTRLRPLHLAAINPNTKYLEELWAVAGDEFSAIKDDQGFEPIHYAAGCESPEPMKFLLEKRCGLFGRTKTRLTPLMCALEAGREETALALLKFAATPGENGGGGQEVADKLVREKGPGGKQAIHFAARHGCAKVLEYLLTECGGAAEVNAVSGGSSKSTPLTFAAQNGHLDCVRVLLANGARVDLGDKLKKTPLILAVKNGHTRVAAALINGGANVNAYDSSENSVAHYAASYGWRSCLQLLCNVGAELWAQNAWGFVPLACALLKQRRACAELILAQVSGETQQKFLDFRDRQGRTMLFLQCQHSHSLDQLSYLLDKGLNPNISDSEGEYPLQRLIQRACDEAPRTRGSNTSSSNQELSKFFLDAVSLLLRHGAQPQYELYRDDSKDDEKTPTNLQPLQLAMVGNQTEIFKLLLHQDGVHSDARSSDGSDAWMTAAALGAGLGDSFLSKLLEHHDKTVSGPLKLLGSSRPDRENFFHVVANHNAAQLAAVPEIIRKCADKCPTTTEMMCEKDADGYTPVMRLLDPSHERSVPSATNQMDPDKLQHMRDVDSRLVELFAVYAEKSVNREAFVRCEEATRLRDLTGATSATENDGFDEAIPSDGGGVTNPSNGVTDGSNGDDTEDDSDGNDSDDDESDDGGNAIPFNAPTPDSTTKVGKPKIMVQYETALHLIARRKLTSEPTNPWMKWYGCADHSVKCLMRLLLQKRPELFSTSITDKDKSLVNSVHLGSFKTALHYAVESGDAPTVQLLLMHQANANLSPVRCSNCKDFAINDAIARVSGTSSIIREAHPPCTGNCGVKTLLEPALFEAVESKHIKCARFLLKHGADVNCVSKTTQETPLHVALRANDGAAVGALLSHGASLMARDAFGASPLHLAVVARHSIPAKEAHDGEVTYSTVKITQSFPAGRPIPANTNPFAVTFSSDTNTLPGAASNPVEPAILVALKDTSAPQAVIVGDTKNRSPVHYAARNRDLELLQALLRAAGKDGAHGAVNQRDWLGRTPLHYAVNAAAMSADASFAVERFLLQSGADVTIQDDFGFSALHFALIKVQLDWQEKYDATHKKTQGQKDLEGQIHDAKVYETEKREAFLRDHLGVIPGGETDPVETVSNLTTERGIMAQDTLGRSPLHLAAATGAFVCVSTLLASSGDPKEQKDAMALQDRDGFTPLGLAVLHKRQTTIMTLLRSGSAVDGNLRIAQKSSDDVASSWLQRQTISTKPKKEPKIKIRSYFYHAVSNGLTGICHMLLSAKFCRRQAIEDSVRCGQFQLAHNLLGVLESGSDGGMELLKRPNSRGETLLHSLAKTRLTGFDALAKKLAWALVDAGIRVDAQDNKGNIAMHYASKCGNTHLMDFLHHQSGGTKSENIKNHVGEIPILFALKQKRNGRNLSDDQLLTVSCYFLEHPSYSLDIHAADHSGMNVLGAFLDRFMESLAESKPVLFFMMLETLLKRGVDLNLSFHSAHAASLERRKRPHEDGKDQLLRSGRELCEVTSLAKGDEDKMPALVRVAITPNASTRYHALALLLRYGAKLSTADGRGNTLLMHLAARNLVAETRVALGLVRSVPDPKDVFTFTASTRVCSLHVPEASMKAALAQRNTAGLTACHMAVQPLDYGSYENTRLLGMLVRAGGDLRAKDSSGKSAIDYARDQRSRFVLRFLERTFPEFVSVQAEARESTTMFAAAPIYSDDASAYLAECETSGKISRSLVATKVNASCDVGNVSKVHSEGDGEGTELDALLTKVDVKNGRFGLNVFYRLQLVRDELQDIYVLFTNWGRIGETGKFQNTPFRDETEAVNEFKKIFRSKTGNPWESRGPGEFVKKPKKYNLVQRVNHSTKVDDEVTRSFREDMESVASKGVVFPEPRDPDLVTSPSVMAMLAAITDVRNLQLAAQTSCGFAGGDLPLAKQDELRDALEKLTEIRGLLEEKEELVKEIGTASGDLSDEGATKRALLATRHEALTEKVSERSSRYYEIMPCQEDALASSIKAFDQVDDVNVEITRLRMLSDIMETYKMLLGAKRALPTQNPLEYCYHALQVRLGPLQPADPERQLIHRYFFGGLRSYDRHRYRISNVFEVERRGETQRFNDFMEERQDLKTMQTHLLWHGTRRSNLMGILSQGLRVAPPEAPHHGYAYGKGLYFANVAEKSLNYCDVPYALPIMDKDGKPDKTTAKTREVHYMLLCEVSLGKPTEVTTTAAWGTDPLPRDGMDSVKALAVHNPDPRGALVSPKCGAVLHVGQVKQVGIELPYDRVWAKTEPNPTPMGWYERNPKFTAETQDYLSKLVADESFAVGNTHTVSTTGKDREHFVQYQYDQRTIVIELVSRETPDATEDDDEADVAPQKAGSGAWYEATLKVTIRPDDGGAAYSYSTKLYRNTLKSSPLAEGFTLVEPALSEYAELVVYKEAQARIRYVVEVETVILCC</sequence>
<dbReference type="Pfam" id="PF05406">
    <property type="entry name" value="WGR"/>
    <property type="match status" value="1"/>
</dbReference>
<dbReference type="Gene3D" id="3.90.228.10">
    <property type="match status" value="1"/>
</dbReference>
<dbReference type="SUPFAM" id="SSF56399">
    <property type="entry name" value="ADP-ribosylation"/>
    <property type="match status" value="1"/>
</dbReference>
<feature type="region of interest" description="Disordered" evidence="5">
    <location>
        <begin position="51"/>
        <end position="88"/>
    </location>
</feature>
<dbReference type="Pfam" id="PF00023">
    <property type="entry name" value="Ank"/>
    <property type="match status" value="1"/>
</dbReference>
<dbReference type="Pfam" id="PF12796">
    <property type="entry name" value="Ank_2"/>
    <property type="match status" value="4"/>
</dbReference>
<feature type="repeat" description="ANK" evidence="3">
    <location>
        <begin position="683"/>
        <end position="715"/>
    </location>
</feature>
<evidence type="ECO:0000259" key="6">
    <source>
        <dbReference type="PROSITE" id="PS51059"/>
    </source>
</evidence>
<evidence type="ECO:0000259" key="7">
    <source>
        <dbReference type="PROSITE" id="PS51977"/>
    </source>
</evidence>
<dbReference type="SMART" id="SM00248">
    <property type="entry name" value="ANK"/>
    <property type="match status" value="19"/>
</dbReference>
<dbReference type="Pfam" id="PF00644">
    <property type="entry name" value="PARP"/>
    <property type="match status" value="1"/>
</dbReference>
<feature type="compositionally biased region" description="Basic residues" evidence="5">
    <location>
        <begin position="55"/>
        <end position="73"/>
    </location>
</feature>
<reference evidence="8" key="1">
    <citation type="submission" date="2018-05" db="EMBL/GenBank/DDBJ databases">
        <title>Effector identification in a new, highly contiguous assembly of the strawberry crown rot pathogen Phytophthora cactorum.</title>
        <authorList>
            <person name="Armitage A.D."/>
            <person name="Nellist C.F."/>
            <person name="Bates H."/>
            <person name="Vickerstaff R.J."/>
            <person name="Harrison R.J."/>
        </authorList>
    </citation>
    <scope>NUCLEOTIDE SEQUENCE</scope>
    <source>
        <strain evidence="8">P421</strain>
    </source>
</reference>
<feature type="region of interest" description="Disordered" evidence="5">
    <location>
        <begin position="181"/>
        <end position="246"/>
    </location>
</feature>
<dbReference type="CDD" id="cd07997">
    <property type="entry name" value="WGR_PARP"/>
    <property type="match status" value="1"/>
</dbReference>
<dbReference type="PROSITE" id="PS51059">
    <property type="entry name" value="PARP_CATALYTIC"/>
    <property type="match status" value="1"/>
</dbReference>
<organism evidence="8 9">
    <name type="scientific">Phytophthora cactorum</name>
    <dbReference type="NCBI Taxonomy" id="29920"/>
    <lineage>
        <taxon>Eukaryota</taxon>
        <taxon>Sar</taxon>
        <taxon>Stramenopiles</taxon>
        <taxon>Oomycota</taxon>
        <taxon>Peronosporomycetes</taxon>
        <taxon>Peronosporales</taxon>
        <taxon>Peronosporaceae</taxon>
        <taxon>Phytophthora</taxon>
    </lineage>
</organism>
<evidence type="ECO:0000256" key="1">
    <source>
        <dbReference type="ARBA" id="ARBA00022737"/>
    </source>
</evidence>
<dbReference type="PROSITE" id="PS50297">
    <property type="entry name" value="ANK_REP_REGION"/>
    <property type="match status" value="5"/>
</dbReference>
<dbReference type="Gene3D" id="1.25.40.20">
    <property type="entry name" value="Ankyrin repeat-containing domain"/>
    <property type="match status" value="8"/>
</dbReference>
<protein>
    <recommendedName>
        <fullName evidence="4">Poly [ADP-ribose] polymerase</fullName>
        <shortName evidence="4">PARP</shortName>
        <ecNumber evidence="4">2.4.2.-</ecNumber>
    </recommendedName>
</protein>
<feature type="repeat" description="ANK" evidence="3">
    <location>
        <begin position="1224"/>
        <end position="1256"/>
    </location>
</feature>
<dbReference type="InterPro" id="IPR012317">
    <property type="entry name" value="Poly(ADP-ribose)pol_cat_dom"/>
</dbReference>
<evidence type="ECO:0000256" key="3">
    <source>
        <dbReference type="PROSITE-ProRule" id="PRU00023"/>
    </source>
</evidence>
<evidence type="ECO:0000256" key="2">
    <source>
        <dbReference type="ARBA" id="ARBA00023043"/>
    </source>
</evidence>
<dbReference type="SUPFAM" id="SSF142921">
    <property type="entry name" value="WGR domain-like"/>
    <property type="match status" value="1"/>
</dbReference>
<dbReference type="VEuPathDB" id="FungiDB:PC110_g13663"/>
<keyword evidence="2 3" id="KW-0040">ANK repeat</keyword>
<dbReference type="InterPro" id="IPR036930">
    <property type="entry name" value="WGR_dom_sf"/>
</dbReference>
<dbReference type="Gene3D" id="2.20.140.10">
    <property type="entry name" value="WGR domain"/>
    <property type="match status" value="1"/>
</dbReference>
<keyword evidence="4" id="KW-0328">Glycosyltransferase</keyword>
<feature type="repeat" description="ANK" evidence="3">
    <location>
        <begin position="1330"/>
        <end position="1362"/>
    </location>
</feature>
<dbReference type="PROSITE" id="PS51977">
    <property type="entry name" value="WGR"/>
    <property type="match status" value="1"/>
</dbReference>
<feature type="repeat" description="ANK" evidence="3">
    <location>
        <begin position="1617"/>
        <end position="1649"/>
    </location>
</feature>
<dbReference type="InterPro" id="IPR036616">
    <property type="entry name" value="Poly(ADP-ribose)pol_reg_dom_sf"/>
</dbReference>
<dbReference type="PANTHER" id="PTHR24198">
    <property type="entry name" value="ANKYRIN REPEAT AND PROTEIN KINASE DOMAIN-CONTAINING PROTEIN"/>
    <property type="match status" value="1"/>
</dbReference>
<feature type="compositionally biased region" description="Acidic residues" evidence="5">
    <location>
        <begin position="188"/>
        <end position="199"/>
    </location>
</feature>
<accession>A0A8T1HRL4</accession>
<evidence type="ECO:0000313" key="8">
    <source>
        <dbReference type="EMBL" id="KAG3215435.1"/>
    </source>
</evidence>
<feature type="compositionally biased region" description="Basic and acidic residues" evidence="5">
    <location>
        <begin position="74"/>
        <end position="83"/>
    </location>
</feature>
<name>A0A8T1HRL4_9STRA</name>
<dbReference type="InterPro" id="IPR002110">
    <property type="entry name" value="Ankyrin_rpt"/>
</dbReference>
<dbReference type="InterPro" id="IPR036770">
    <property type="entry name" value="Ankyrin_rpt-contain_sf"/>
</dbReference>
<evidence type="ECO:0000256" key="4">
    <source>
        <dbReference type="RuleBase" id="RU362114"/>
    </source>
</evidence>
<dbReference type="Gene3D" id="1.20.142.10">
    <property type="entry name" value="Poly(ADP-ribose) polymerase, regulatory domain"/>
    <property type="match status" value="1"/>
</dbReference>
<feature type="repeat" description="ANK" evidence="3">
    <location>
        <begin position="650"/>
        <end position="682"/>
    </location>
</feature>
<dbReference type="PANTHER" id="PTHR24198:SF165">
    <property type="entry name" value="ANKYRIN REPEAT-CONTAINING PROTEIN-RELATED"/>
    <property type="match status" value="1"/>
</dbReference>